<dbReference type="GO" id="GO:0008481">
    <property type="term" value="F:sphingosine kinase activity"/>
    <property type="evidence" value="ECO:0007669"/>
    <property type="project" value="UniProtKB-EC"/>
</dbReference>
<evidence type="ECO:0000256" key="1">
    <source>
        <dbReference type="ARBA" id="ARBA00004308"/>
    </source>
</evidence>
<dbReference type="GO" id="GO:0012505">
    <property type="term" value="C:endomembrane system"/>
    <property type="evidence" value="ECO:0007669"/>
    <property type="project" value="UniProtKB-SubCell"/>
</dbReference>
<dbReference type="Proteomes" id="UP000014760">
    <property type="component" value="Unassembled WGS sequence"/>
</dbReference>
<dbReference type="EnsemblMetazoa" id="CapteT126517">
    <property type="protein sequence ID" value="CapteP126517"/>
    <property type="gene ID" value="CapteG126517"/>
</dbReference>
<organism evidence="10">
    <name type="scientific">Capitella teleta</name>
    <name type="common">Polychaete worm</name>
    <dbReference type="NCBI Taxonomy" id="283909"/>
    <lineage>
        <taxon>Eukaryota</taxon>
        <taxon>Metazoa</taxon>
        <taxon>Spiralia</taxon>
        <taxon>Lophotrochozoa</taxon>
        <taxon>Annelida</taxon>
        <taxon>Polychaeta</taxon>
        <taxon>Sedentaria</taxon>
        <taxon>Scolecida</taxon>
        <taxon>Capitellidae</taxon>
        <taxon>Capitella</taxon>
    </lineage>
</organism>
<keyword evidence="4" id="KW-0418">Kinase</keyword>
<dbReference type="OMA" id="KHYVMYS"/>
<dbReference type="Gene3D" id="3.40.50.10330">
    <property type="entry name" value="Probable inorganic polyphosphate/atp-NAD kinase, domain 1"/>
    <property type="match status" value="1"/>
</dbReference>
<evidence type="ECO:0000313" key="10">
    <source>
        <dbReference type="EMBL" id="ELT99919.1"/>
    </source>
</evidence>
<dbReference type="GO" id="GO:0016020">
    <property type="term" value="C:membrane"/>
    <property type="evidence" value="ECO:0007669"/>
    <property type="project" value="TreeGrafter"/>
</dbReference>
<dbReference type="STRING" id="283909.R7U1R5"/>
<sequence>MKDVIGCDCMKGKMDSDPKSYLTVYAYPHKKKFASKKTTRKRQTVIIVFGKSQSRAENEEESKLWWKVIKCILSNVPISPGQGEIYLTQLTIPLTKRFLVLVNPFSGPGLALTLFQERVVPMLAEAGFPYHMIVTEHAGHGRQLMQSLELDQWAGVVIVSGDGLIYEVINGLMEREDWEKAIKMPIGTLPGGSGNALCVSMLFAAGYVALLPTGDNAMLHATFALIKHEVIPMDIVAVDTVSGKRLYSFLSVAWGLTSDVDIESERYRSMGGARFTVGAMARIINLRKYHGRVSFLPADDFVPGPMTRSRSLCESQISSQLAITTQPVHRSVSMTEEFQRPNRRQSDLGSLPESASELNLTDTDANLVKVDVGSNGGMNSNHNSSNNLPTFDAERDAKMVAPHVPTPLLPALSEPIPSNWITLDQTFIQVVAAYQTHLNADFIVTNECRFNDGVLHLTMSSGDCSRRQVLQQISDFIEEKIHTNPDVELLRVKAFRLEPISPPGNMCVDGELVEYGTIQAQVLPSMARIMTLTPKYQVTQL</sequence>
<evidence type="ECO:0000313" key="12">
    <source>
        <dbReference type="Proteomes" id="UP000014760"/>
    </source>
</evidence>
<dbReference type="SMART" id="SM00046">
    <property type="entry name" value="DAGKc"/>
    <property type="match status" value="1"/>
</dbReference>
<dbReference type="PROSITE" id="PS50146">
    <property type="entry name" value="DAGK"/>
    <property type="match status" value="1"/>
</dbReference>
<gene>
    <name evidence="10" type="ORF">CAPTEDRAFT_126517</name>
</gene>
<feature type="region of interest" description="Disordered" evidence="8">
    <location>
        <begin position="329"/>
        <end position="356"/>
    </location>
</feature>
<reference evidence="10 12" key="2">
    <citation type="journal article" date="2013" name="Nature">
        <title>Insights into bilaterian evolution from three spiralian genomes.</title>
        <authorList>
            <person name="Simakov O."/>
            <person name="Marletaz F."/>
            <person name="Cho S.J."/>
            <person name="Edsinger-Gonzales E."/>
            <person name="Havlak P."/>
            <person name="Hellsten U."/>
            <person name="Kuo D.H."/>
            <person name="Larsson T."/>
            <person name="Lv J."/>
            <person name="Arendt D."/>
            <person name="Savage R."/>
            <person name="Osoegawa K."/>
            <person name="de Jong P."/>
            <person name="Grimwood J."/>
            <person name="Chapman J.A."/>
            <person name="Shapiro H."/>
            <person name="Aerts A."/>
            <person name="Otillar R.P."/>
            <person name="Terry A.Y."/>
            <person name="Boore J.L."/>
            <person name="Grigoriev I.V."/>
            <person name="Lindberg D.R."/>
            <person name="Seaver E.C."/>
            <person name="Weisblat D.A."/>
            <person name="Putnam N.H."/>
            <person name="Rokhsar D.S."/>
        </authorList>
    </citation>
    <scope>NUCLEOTIDE SEQUENCE</scope>
    <source>
        <strain evidence="10 12">I ESC-2004</strain>
    </source>
</reference>
<proteinExistence type="predicted"/>
<dbReference type="HOGENOM" id="CLU_013399_1_1_1"/>
<keyword evidence="12" id="KW-1185">Reference proteome</keyword>
<reference evidence="12" key="1">
    <citation type="submission" date="2012-12" db="EMBL/GenBank/DDBJ databases">
        <authorList>
            <person name="Hellsten U."/>
            <person name="Grimwood J."/>
            <person name="Chapman J.A."/>
            <person name="Shapiro H."/>
            <person name="Aerts A."/>
            <person name="Otillar R.P."/>
            <person name="Terry A.Y."/>
            <person name="Boore J.L."/>
            <person name="Simakov O."/>
            <person name="Marletaz F."/>
            <person name="Cho S.-J."/>
            <person name="Edsinger-Gonzales E."/>
            <person name="Havlak P."/>
            <person name="Kuo D.-H."/>
            <person name="Larsson T."/>
            <person name="Lv J."/>
            <person name="Arendt D."/>
            <person name="Savage R."/>
            <person name="Osoegawa K."/>
            <person name="de Jong P."/>
            <person name="Lindberg D.R."/>
            <person name="Seaver E.C."/>
            <person name="Weisblat D.A."/>
            <person name="Putnam N.H."/>
            <person name="Grigoriev I.V."/>
            <person name="Rokhsar D.S."/>
        </authorList>
    </citation>
    <scope>NUCLEOTIDE SEQUENCE</scope>
    <source>
        <strain evidence="12">I ESC-2004</strain>
    </source>
</reference>
<evidence type="ECO:0000256" key="5">
    <source>
        <dbReference type="ARBA" id="ARBA00022840"/>
    </source>
</evidence>
<dbReference type="InterPro" id="IPR017438">
    <property type="entry name" value="ATP-NAD_kinase_N"/>
</dbReference>
<reference evidence="11" key="3">
    <citation type="submission" date="2015-06" db="UniProtKB">
        <authorList>
            <consortium name="EnsemblMetazoa"/>
        </authorList>
    </citation>
    <scope>IDENTIFICATION</scope>
</reference>
<dbReference type="InterPro" id="IPR001206">
    <property type="entry name" value="Diacylglycerol_kinase_cat_dom"/>
</dbReference>
<dbReference type="AlphaFoldDB" id="R7U1R5"/>
<dbReference type="Pfam" id="PF00781">
    <property type="entry name" value="DAGK_cat"/>
    <property type="match status" value="1"/>
</dbReference>
<dbReference type="GO" id="GO:0046512">
    <property type="term" value="P:sphingosine biosynthetic process"/>
    <property type="evidence" value="ECO:0007669"/>
    <property type="project" value="TreeGrafter"/>
</dbReference>
<dbReference type="GO" id="GO:0005524">
    <property type="term" value="F:ATP binding"/>
    <property type="evidence" value="ECO:0007669"/>
    <property type="project" value="UniProtKB-KW"/>
</dbReference>
<evidence type="ECO:0000259" key="9">
    <source>
        <dbReference type="PROSITE" id="PS50146"/>
    </source>
</evidence>
<comment type="subcellular location">
    <subcellularLocation>
        <location evidence="1">Endomembrane system</location>
    </subcellularLocation>
</comment>
<keyword evidence="6" id="KW-0472">Membrane</keyword>
<dbReference type="OrthoDB" id="3853857at2759"/>
<evidence type="ECO:0000256" key="3">
    <source>
        <dbReference type="ARBA" id="ARBA00022741"/>
    </source>
</evidence>
<dbReference type="InterPro" id="IPR016064">
    <property type="entry name" value="NAD/diacylglycerol_kinase_sf"/>
</dbReference>
<dbReference type="PANTHER" id="PTHR12358">
    <property type="entry name" value="SPHINGOSINE KINASE"/>
    <property type="match status" value="1"/>
</dbReference>
<evidence type="ECO:0000256" key="7">
    <source>
        <dbReference type="ARBA" id="ARBA00044037"/>
    </source>
</evidence>
<dbReference type="FunFam" id="3.40.50.10330:FF:000005">
    <property type="entry name" value="Sphingosine kinase 2"/>
    <property type="match status" value="1"/>
</dbReference>
<dbReference type="EMBL" id="KB306385">
    <property type="protein sequence ID" value="ELT99919.1"/>
    <property type="molecule type" value="Genomic_DNA"/>
</dbReference>
<dbReference type="EMBL" id="AMQN01009854">
    <property type="status" value="NOT_ANNOTATED_CDS"/>
    <property type="molecule type" value="Genomic_DNA"/>
</dbReference>
<keyword evidence="2" id="KW-0808">Transferase</keyword>
<dbReference type="PANTHER" id="PTHR12358:SF112">
    <property type="entry name" value="LD11247P-RELATED"/>
    <property type="match status" value="1"/>
</dbReference>
<protein>
    <recommendedName>
        <fullName evidence="7">sphingosine kinase</fullName>
        <ecNumber evidence="7">2.7.1.91</ecNumber>
    </recommendedName>
</protein>
<dbReference type="SUPFAM" id="SSF111331">
    <property type="entry name" value="NAD kinase/diacylglycerol kinase-like"/>
    <property type="match status" value="1"/>
</dbReference>
<accession>R7U1R5</accession>
<keyword evidence="3" id="KW-0547">Nucleotide-binding</keyword>
<name>R7U1R5_CAPTE</name>
<keyword evidence="5" id="KW-0067">ATP-binding</keyword>
<dbReference type="FunCoup" id="R7U1R5">
    <property type="interactions" value="795"/>
</dbReference>
<evidence type="ECO:0000256" key="2">
    <source>
        <dbReference type="ARBA" id="ARBA00022679"/>
    </source>
</evidence>
<evidence type="ECO:0000256" key="6">
    <source>
        <dbReference type="ARBA" id="ARBA00023136"/>
    </source>
</evidence>
<dbReference type="GO" id="GO:0005737">
    <property type="term" value="C:cytoplasm"/>
    <property type="evidence" value="ECO:0007669"/>
    <property type="project" value="UniProtKB-ARBA"/>
</dbReference>
<evidence type="ECO:0000256" key="4">
    <source>
        <dbReference type="ARBA" id="ARBA00022777"/>
    </source>
</evidence>
<dbReference type="Gene3D" id="2.60.200.40">
    <property type="match status" value="1"/>
</dbReference>
<dbReference type="EC" id="2.7.1.91" evidence="7"/>
<feature type="domain" description="DAGKc" evidence="9">
    <location>
        <begin position="93"/>
        <end position="242"/>
    </location>
</feature>
<evidence type="ECO:0000313" key="11">
    <source>
        <dbReference type="EnsemblMetazoa" id="CapteP126517"/>
    </source>
</evidence>
<dbReference type="InterPro" id="IPR050187">
    <property type="entry name" value="Lipid_Phosphate_FormReg"/>
</dbReference>
<feature type="compositionally biased region" description="Basic and acidic residues" evidence="8">
    <location>
        <begin position="337"/>
        <end position="346"/>
    </location>
</feature>
<evidence type="ECO:0000256" key="8">
    <source>
        <dbReference type="SAM" id="MobiDB-lite"/>
    </source>
</evidence>
<dbReference type="GO" id="GO:0042981">
    <property type="term" value="P:regulation of apoptotic process"/>
    <property type="evidence" value="ECO:0007669"/>
    <property type="project" value="UniProtKB-ARBA"/>
</dbReference>